<organism evidence="3 4">
    <name type="scientific">Actinacidiphila oryziradicis</name>
    <dbReference type="NCBI Taxonomy" id="2571141"/>
    <lineage>
        <taxon>Bacteria</taxon>
        <taxon>Bacillati</taxon>
        <taxon>Actinomycetota</taxon>
        <taxon>Actinomycetes</taxon>
        <taxon>Kitasatosporales</taxon>
        <taxon>Streptomycetaceae</taxon>
        <taxon>Actinacidiphila</taxon>
    </lineage>
</organism>
<dbReference type="InterPro" id="IPR007354">
    <property type="entry name" value="CruF-like"/>
</dbReference>
<sequence>MSDTPRSNRLTTLWAITIVIGLGLVLNGVIPHIGLLVILLQVAFALLHGAQRYGWRAIWVFVAAGLVISNILENLSIQAGFPFGHYHYTGGGKLFLVPWFIGPAYLATGYLAWIVATVLLGDVRRNSHWLTTIGTPVIAAFAMTAWDLSMDPRASTIGQTWIWENGGGFFGVPLGNFLGWTFTVYLFMQVFALYLRSRGPLPTAEPDRTGTSDLQGVLLYGLTTVSFFTTLFTGDHKTVTDAAGHSWQTADIYETSTLVTVYGMFFIAALALLRIAQQRTAAPAPTAAAGATKRAEPETLRPSA</sequence>
<reference evidence="3 4" key="1">
    <citation type="submission" date="2019-04" db="EMBL/GenBank/DDBJ databases">
        <title>Streptomyces oryziradicis sp. nov., a novel actinomycete isolated from rhizosphere soil of rice (Oryza sativa L.).</title>
        <authorList>
            <person name="Li C."/>
        </authorList>
    </citation>
    <scope>NUCLEOTIDE SEQUENCE [LARGE SCALE GENOMIC DNA]</scope>
    <source>
        <strain evidence="3 4">NEAU-C40</strain>
    </source>
</reference>
<feature type="transmembrane region" description="Helical" evidence="2">
    <location>
        <begin position="57"/>
        <end position="77"/>
    </location>
</feature>
<name>A0A4U0SK15_9ACTN</name>
<proteinExistence type="predicted"/>
<dbReference type="Pfam" id="PF04240">
    <property type="entry name" value="Caroten_synth"/>
    <property type="match status" value="1"/>
</dbReference>
<keyword evidence="2" id="KW-1133">Transmembrane helix</keyword>
<dbReference type="EMBL" id="SUMC01000082">
    <property type="protein sequence ID" value="TKA00625.1"/>
    <property type="molecule type" value="Genomic_DNA"/>
</dbReference>
<dbReference type="PANTHER" id="PTHR39419:SF1">
    <property type="entry name" value="SLL0814 PROTEIN"/>
    <property type="match status" value="1"/>
</dbReference>
<keyword evidence="4" id="KW-1185">Reference proteome</keyword>
<comment type="caution">
    <text evidence="3">The sequence shown here is derived from an EMBL/GenBank/DDBJ whole genome shotgun (WGS) entry which is preliminary data.</text>
</comment>
<feature type="transmembrane region" description="Helical" evidence="2">
    <location>
        <begin position="97"/>
        <end position="120"/>
    </location>
</feature>
<feature type="transmembrane region" description="Helical" evidence="2">
    <location>
        <begin position="127"/>
        <end position="146"/>
    </location>
</feature>
<feature type="transmembrane region" description="Helical" evidence="2">
    <location>
        <begin position="177"/>
        <end position="195"/>
    </location>
</feature>
<evidence type="ECO:0000313" key="3">
    <source>
        <dbReference type="EMBL" id="TKA00625.1"/>
    </source>
</evidence>
<dbReference type="AlphaFoldDB" id="A0A4U0SK15"/>
<evidence type="ECO:0000256" key="2">
    <source>
        <dbReference type="SAM" id="Phobius"/>
    </source>
</evidence>
<feature type="compositionally biased region" description="Basic and acidic residues" evidence="1">
    <location>
        <begin position="293"/>
        <end position="304"/>
    </location>
</feature>
<keyword evidence="2" id="KW-0812">Transmembrane</keyword>
<dbReference type="PANTHER" id="PTHR39419">
    <property type="entry name" value="SLL0814 PROTEIN"/>
    <property type="match status" value="1"/>
</dbReference>
<protein>
    <submittedName>
        <fullName evidence="3">Carotenoid biosynthesis protein</fullName>
    </submittedName>
</protein>
<evidence type="ECO:0000313" key="4">
    <source>
        <dbReference type="Proteomes" id="UP000305778"/>
    </source>
</evidence>
<dbReference type="OrthoDB" id="9811293at2"/>
<feature type="region of interest" description="Disordered" evidence="1">
    <location>
        <begin position="285"/>
        <end position="304"/>
    </location>
</feature>
<feature type="transmembrane region" description="Helical" evidence="2">
    <location>
        <begin position="12"/>
        <end position="45"/>
    </location>
</feature>
<keyword evidence="2" id="KW-0472">Membrane</keyword>
<gene>
    <name evidence="3" type="ORF">FCI23_42270</name>
</gene>
<feature type="transmembrane region" description="Helical" evidence="2">
    <location>
        <begin position="252"/>
        <end position="273"/>
    </location>
</feature>
<feature type="transmembrane region" description="Helical" evidence="2">
    <location>
        <begin position="216"/>
        <end position="232"/>
    </location>
</feature>
<dbReference type="RefSeq" id="WP_136729382.1">
    <property type="nucleotide sequence ID" value="NZ_SUMC01000082.1"/>
</dbReference>
<accession>A0A4U0SK15</accession>
<evidence type="ECO:0000256" key="1">
    <source>
        <dbReference type="SAM" id="MobiDB-lite"/>
    </source>
</evidence>
<dbReference type="Proteomes" id="UP000305778">
    <property type="component" value="Unassembled WGS sequence"/>
</dbReference>